<feature type="domain" description="Phosphoribulokinase/uridine kinase" evidence="1">
    <location>
        <begin position="28"/>
        <end position="191"/>
    </location>
</feature>
<dbReference type="Proteomes" id="UP000240418">
    <property type="component" value="Unassembled WGS sequence"/>
</dbReference>
<dbReference type="Gene3D" id="3.40.50.300">
    <property type="entry name" value="P-loop containing nucleotide triphosphate hydrolases"/>
    <property type="match status" value="2"/>
</dbReference>
<dbReference type="AlphaFoldDB" id="A0A2P8F7Q5"/>
<reference evidence="2 3" key="1">
    <citation type="submission" date="2018-03" db="EMBL/GenBank/DDBJ databases">
        <title>Genomic Encyclopedia of Archaeal and Bacterial Type Strains, Phase II (KMG-II): from individual species to whole genera.</title>
        <authorList>
            <person name="Goeker M."/>
        </authorList>
    </citation>
    <scope>NUCLEOTIDE SEQUENCE [LARGE SCALE GENOMIC DNA]</scope>
    <source>
        <strain evidence="2 3">DSM 100673</strain>
    </source>
</reference>
<dbReference type="RefSeq" id="WP_106609865.1">
    <property type="nucleotide sequence ID" value="NZ_PYGJ01000015.1"/>
</dbReference>
<accession>A0A2P8F7Q5</accession>
<name>A0A2P8F7Q5_9RHOB</name>
<proteinExistence type="predicted"/>
<evidence type="ECO:0000313" key="3">
    <source>
        <dbReference type="Proteomes" id="UP000240418"/>
    </source>
</evidence>
<dbReference type="PANTHER" id="PTHR10285">
    <property type="entry name" value="URIDINE KINASE"/>
    <property type="match status" value="1"/>
</dbReference>
<gene>
    <name evidence="2" type="ORF">CLV88_115100</name>
</gene>
<dbReference type="OrthoDB" id="1550976at2"/>
<organism evidence="2 3">
    <name type="scientific">Shimia abyssi</name>
    <dbReference type="NCBI Taxonomy" id="1662395"/>
    <lineage>
        <taxon>Bacteria</taxon>
        <taxon>Pseudomonadati</taxon>
        <taxon>Pseudomonadota</taxon>
        <taxon>Alphaproteobacteria</taxon>
        <taxon>Rhodobacterales</taxon>
        <taxon>Roseobacteraceae</taxon>
    </lineage>
</organism>
<protein>
    <submittedName>
        <fullName evidence="2">Phosphoribulokinase/uridine kinase family protein</fullName>
    </submittedName>
</protein>
<evidence type="ECO:0000313" key="2">
    <source>
        <dbReference type="EMBL" id="PSL17753.1"/>
    </source>
</evidence>
<evidence type="ECO:0000259" key="1">
    <source>
        <dbReference type="Pfam" id="PF00485"/>
    </source>
</evidence>
<keyword evidence="3" id="KW-1185">Reference proteome</keyword>
<keyword evidence="2" id="KW-0418">Kinase</keyword>
<sequence length="227" mass="25360">MTETSLEHDVGEVCDLVRSRMQDGARTIIGISGPPASGKSTLAESVVQRLNRESDRAVSEAALLPMDGYHLDNRLLESRGLLARKGAPETFNAHGFCEAVKRLSSAKRETFHPKFDRQMDLSIAQSIVIHPDTPIVVVEGNYLLLKSEPWSSLRDVFDATVFVCPTHDEILDRLKQRWTKHGLDAEAAMVRARGNDLPNAELIMRESCDADMTLTQNYTEFGVRYAF</sequence>
<keyword evidence="2" id="KW-0808">Transferase</keyword>
<dbReference type="SUPFAM" id="SSF52540">
    <property type="entry name" value="P-loop containing nucleoside triphosphate hydrolases"/>
    <property type="match status" value="1"/>
</dbReference>
<dbReference type="Pfam" id="PF00485">
    <property type="entry name" value="PRK"/>
    <property type="match status" value="1"/>
</dbReference>
<dbReference type="InterPro" id="IPR006083">
    <property type="entry name" value="PRK/URK"/>
</dbReference>
<dbReference type="EMBL" id="PYGJ01000015">
    <property type="protein sequence ID" value="PSL17753.1"/>
    <property type="molecule type" value="Genomic_DNA"/>
</dbReference>
<dbReference type="GO" id="GO:0016301">
    <property type="term" value="F:kinase activity"/>
    <property type="evidence" value="ECO:0007669"/>
    <property type="project" value="UniProtKB-KW"/>
</dbReference>
<dbReference type="InterPro" id="IPR027417">
    <property type="entry name" value="P-loop_NTPase"/>
</dbReference>
<comment type="caution">
    <text evidence="2">The sequence shown here is derived from an EMBL/GenBank/DDBJ whole genome shotgun (WGS) entry which is preliminary data.</text>
</comment>
<dbReference type="GO" id="GO:0005524">
    <property type="term" value="F:ATP binding"/>
    <property type="evidence" value="ECO:0007669"/>
    <property type="project" value="InterPro"/>
</dbReference>